<keyword evidence="2" id="KW-0812">Transmembrane</keyword>
<protein>
    <recommendedName>
        <fullName evidence="5">DUF502 domain-containing protein</fullName>
    </recommendedName>
</protein>
<accession>E8R2V2</accession>
<organism evidence="3 4">
    <name type="scientific">Isosphaera pallida (strain ATCC 43644 / DSM 9630 / IS1B)</name>
    <dbReference type="NCBI Taxonomy" id="575540"/>
    <lineage>
        <taxon>Bacteria</taxon>
        <taxon>Pseudomonadati</taxon>
        <taxon>Planctomycetota</taxon>
        <taxon>Planctomycetia</taxon>
        <taxon>Isosphaerales</taxon>
        <taxon>Isosphaeraceae</taxon>
        <taxon>Isosphaera</taxon>
    </lineage>
</organism>
<dbReference type="PANTHER" id="PTHR31876:SF26">
    <property type="entry name" value="PROTEIN LIKE COV 2"/>
    <property type="match status" value="1"/>
</dbReference>
<dbReference type="KEGG" id="ipa:Isop_3034"/>
<dbReference type="HOGENOM" id="CLU_068050_2_0_0"/>
<feature type="region of interest" description="Disordered" evidence="1">
    <location>
        <begin position="1"/>
        <end position="43"/>
    </location>
</feature>
<evidence type="ECO:0000313" key="4">
    <source>
        <dbReference type="Proteomes" id="UP000008631"/>
    </source>
</evidence>
<dbReference type="Proteomes" id="UP000008631">
    <property type="component" value="Chromosome"/>
</dbReference>
<feature type="transmembrane region" description="Helical" evidence="2">
    <location>
        <begin position="120"/>
        <end position="144"/>
    </location>
</feature>
<evidence type="ECO:0000256" key="1">
    <source>
        <dbReference type="SAM" id="MobiDB-lite"/>
    </source>
</evidence>
<name>E8R2V2_ISOPI</name>
<dbReference type="AlphaFoldDB" id="E8R2V2"/>
<sequence>MTTESPGSPESPLHSSSPTSLNASSHSAPPHPTTSLETTPPIPSPSEAASSFLWAIWEVFRPFSQRVLSGLVLALPLVLTLAAMSLLYRFIRYQALEPLAFFIAELRDTREELANLPDWWVFYVAPLIALAVLILTLYLLGLVLQTRLYAAIEWIVLRLPLVRPTYRAMRALVSSLDQLKTTPRSNRVVLVPFPHPGMKSPALVTRVLTDQPTGERILCVCILTGVMPPAGFTLLIPERDATDTNLTLQDTVQAIVSGGITLPETVIYHGPRTRSEPLAAKPTDRRT</sequence>
<dbReference type="InParanoid" id="E8R2V2"/>
<feature type="compositionally biased region" description="Polar residues" evidence="1">
    <location>
        <begin position="1"/>
        <end position="22"/>
    </location>
</feature>
<dbReference type="RefSeq" id="WP_013565887.1">
    <property type="nucleotide sequence ID" value="NC_014962.1"/>
</dbReference>
<proteinExistence type="predicted"/>
<dbReference type="Pfam" id="PF04367">
    <property type="entry name" value="DUF502"/>
    <property type="match status" value="1"/>
</dbReference>
<gene>
    <name evidence="3" type="ordered locus">Isop_3034</name>
</gene>
<keyword evidence="2" id="KW-1133">Transmembrane helix</keyword>
<dbReference type="EMBL" id="CP002353">
    <property type="protein sequence ID" value="ADV63599.1"/>
    <property type="molecule type" value="Genomic_DNA"/>
</dbReference>
<reference evidence="3 4" key="2">
    <citation type="journal article" date="2011" name="Stand. Genomic Sci.">
        <title>Complete genome sequence of Isosphaera pallida type strain (IS1B).</title>
        <authorList>
            <consortium name="US DOE Joint Genome Institute (JGI-PGF)"/>
            <person name="Goker M."/>
            <person name="Cleland D."/>
            <person name="Saunders E."/>
            <person name="Lapidus A."/>
            <person name="Nolan M."/>
            <person name="Lucas S."/>
            <person name="Hammon N."/>
            <person name="Deshpande S."/>
            <person name="Cheng J.F."/>
            <person name="Tapia R."/>
            <person name="Han C."/>
            <person name="Goodwin L."/>
            <person name="Pitluck S."/>
            <person name="Liolios K."/>
            <person name="Pagani I."/>
            <person name="Ivanova N."/>
            <person name="Mavromatis K."/>
            <person name="Pati A."/>
            <person name="Chen A."/>
            <person name="Palaniappan K."/>
            <person name="Land M."/>
            <person name="Hauser L."/>
            <person name="Chang Y.J."/>
            <person name="Jeffries C.D."/>
            <person name="Detter J.C."/>
            <person name="Beck B."/>
            <person name="Woyke T."/>
            <person name="Bristow J."/>
            <person name="Eisen J.A."/>
            <person name="Markowitz V."/>
            <person name="Hugenholtz P."/>
            <person name="Kyrpides N.C."/>
            <person name="Klenk H.P."/>
        </authorList>
    </citation>
    <scope>NUCLEOTIDE SEQUENCE [LARGE SCALE GENOMIC DNA]</scope>
    <source>
        <strain evidence="4">ATCC 43644 / DSM 9630 / IS1B</strain>
    </source>
</reference>
<evidence type="ECO:0000313" key="3">
    <source>
        <dbReference type="EMBL" id="ADV63599.1"/>
    </source>
</evidence>
<dbReference type="PANTHER" id="PTHR31876">
    <property type="entry name" value="COV-LIKE PROTEIN 1"/>
    <property type="match status" value="1"/>
</dbReference>
<dbReference type="eggNOG" id="COG2928">
    <property type="taxonomic scope" value="Bacteria"/>
</dbReference>
<keyword evidence="2" id="KW-0472">Membrane</keyword>
<reference key="1">
    <citation type="submission" date="2010-11" db="EMBL/GenBank/DDBJ databases">
        <title>The complete sequence of chromosome of Isophaera pallida ATCC 43644.</title>
        <authorList>
            <consortium name="US DOE Joint Genome Institute (JGI-PGF)"/>
            <person name="Lucas S."/>
            <person name="Copeland A."/>
            <person name="Lapidus A."/>
            <person name="Bruce D."/>
            <person name="Goodwin L."/>
            <person name="Pitluck S."/>
            <person name="Kyrpides N."/>
            <person name="Mavromatis K."/>
            <person name="Pagani I."/>
            <person name="Ivanova N."/>
            <person name="Saunders E."/>
            <person name="Brettin T."/>
            <person name="Detter J.C."/>
            <person name="Han C."/>
            <person name="Tapia R."/>
            <person name="Land M."/>
            <person name="Hauser L."/>
            <person name="Markowitz V."/>
            <person name="Cheng J.-F."/>
            <person name="Hugenholtz P."/>
            <person name="Woyke T."/>
            <person name="Wu D."/>
            <person name="Eisen J.A."/>
        </authorList>
    </citation>
    <scope>NUCLEOTIDE SEQUENCE</scope>
    <source>
        <strain>ATCC 43644</strain>
    </source>
</reference>
<evidence type="ECO:0008006" key="5">
    <source>
        <dbReference type="Google" id="ProtNLM"/>
    </source>
</evidence>
<keyword evidence="4" id="KW-1185">Reference proteome</keyword>
<evidence type="ECO:0000256" key="2">
    <source>
        <dbReference type="SAM" id="Phobius"/>
    </source>
</evidence>
<feature type="transmembrane region" description="Helical" evidence="2">
    <location>
        <begin position="67"/>
        <end position="91"/>
    </location>
</feature>
<feature type="compositionally biased region" description="Low complexity" evidence="1">
    <location>
        <begin position="23"/>
        <end position="43"/>
    </location>
</feature>
<dbReference type="InterPro" id="IPR007462">
    <property type="entry name" value="COV1-like"/>
</dbReference>